<keyword evidence="1" id="KW-0472">Membrane</keyword>
<dbReference type="PANTHER" id="PTHR16189">
    <property type="entry name" value="TRANSMEMBRANE PROTEIN 104-RELATED"/>
    <property type="match status" value="1"/>
</dbReference>
<feature type="transmembrane region" description="Helical" evidence="1">
    <location>
        <begin position="250"/>
        <end position="268"/>
    </location>
</feature>
<feature type="transmembrane region" description="Helical" evidence="1">
    <location>
        <begin position="122"/>
        <end position="143"/>
    </location>
</feature>
<dbReference type="AlphaFoldDB" id="A0A0L8HF03"/>
<dbReference type="OrthoDB" id="19473at2759"/>
<dbReference type="KEGG" id="obi:106871076"/>
<protein>
    <recommendedName>
        <fullName evidence="3">Amino acid transporter transmembrane domain-containing protein</fullName>
    </recommendedName>
</protein>
<dbReference type="EMBL" id="KQ418320">
    <property type="protein sequence ID" value="KOF87797.1"/>
    <property type="molecule type" value="Genomic_DNA"/>
</dbReference>
<gene>
    <name evidence="2" type="ORF">OCBIM_22016120mg</name>
</gene>
<reference evidence="2" key="1">
    <citation type="submission" date="2015-07" db="EMBL/GenBank/DDBJ databases">
        <title>MeaNS - Measles Nucleotide Surveillance Program.</title>
        <authorList>
            <person name="Tran T."/>
            <person name="Druce J."/>
        </authorList>
    </citation>
    <scope>NUCLEOTIDE SEQUENCE</scope>
    <source>
        <strain evidence="2">UCB-OBI-ISO-001</strain>
        <tissue evidence="2">Gonad</tissue>
    </source>
</reference>
<feature type="transmembrane region" description="Helical" evidence="1">
    <location>
        <begin position="155"/>
        <end position="176"/>
    </location>
</feature>
<sequence>MSIIYLQIYFVTIACILGTGILGLPVTLYKSGFYPFLISFLVTFVFQVVLICITVEILQRSCINQFLDYKESLDEDLHDALQNKKDESESSEDEDNTHNHFITSPNLHMLSEMFLYNGVRHIFDFLVVLQLSSIMIGYCLAGSESYSGILHIKKVYIMPVYVCVLSSLIIFALHLIQPIISLLTLFKGLAFVLTVIITCIIGFKIQENVIDDYNYIGNSFLMGTVALGGTTNVMPFLYKDIVQNKTEIRKYLLAVLSALTTCTILNISW</sequence>
<accession>A0A0L8HF03</accession>
<name>A0A0L8HF03_OCTBM</name>
<dbReference type="OMA" id="AWSKAFC"/>
<feature type="transmembrane region" description="Helical" evidence="1">
    <location>
        <begin position="215"/>
        <end position="238"/>
    </location>
</feature>
<evidence type="ECO:0000256" key="1">
    <source>
        <dbReference type="SAM" id="Phobius"/>
    </source>
</evidence>
<evidence type="ECO:0000313" key="2">
    <source>
        <dbReference type="EMBL" id="KOF87797.1"/>
    </source>
</evidence>
<dbReference type="PANTHER" id="PTHR16189:SF6">
    <property type="entry name" value="AMINO ACID TRANSPORTER TRANSMEMBRANE DOMAIN-CONTAINING PROTEIN"/>
    <property type="match status" value="1"/>
</dbReference>
<keyword evidence="1" id="KW-0812">Transmembrane</keyword>
<keyword evidence="1" id="KW-1133">Transmembrane helix</keyword>
<evidence type="ECO:0008006" key="3">
    <source>
        <dbReference type="Google" id="ProtNLM"/>
    </source>
</evidence>
<feature type="transmembrane region" description="Helical" evidence="1">
    <location>
        <begin position="183"/>
        <end position="203"/>
    </location>
</feature>
<organism evidence="2">
    <name type="scientific">Octopus bimaculoides</name>
    <name type="common">California two-spotted octopus</name>
    <dbReference type="NCBI Taxonomy" id="37653"/>
    <lineage>
        <taxon>Eukaryota</taxon>
        <taxon>Metazoa</taxon>
        <taxon>Spiralia</taxon>
        <taxon>Lophotrochozoa</taxon>
        <taxon>Mollusca</taxon>
        <taxon>Cephalopoda</taxon>
        <taxon>Coleoidea</taxon>
        <taxon>Octopodiformes</taxon>
        <taxon>Octopoda</taxon>
        <taxon>Incirrata</taxon>
        <taxon>Octopodidae</taxon>
        <taxon>Octopus</taxon>
    </lineage>
</organism>
<feature type="transmembrane region" description="Helical" evidence="1">
    <location>
        <begin position="34"/>
        <end position="58"/>
    </location>
</feature>
<proteinExistence type="predicted"/>
<feature type="transmembrane region" description="Helical" evidence="1">
    <location>
        <begin position="7"/>
        <end position="28"/>
    </location>
</feature>